<dbReference type="InterPro" id="IPR028581">
    <property type="entry name" value="DeoC_typeI"/>
</dbReference>
<dbReference type="Gene3D" id="3.20.20.70">
    <property type="entry name" value="Aldolase class I"/>
    <property type="match status" value="1"/>
</dbReference>
<evidence type="ECO:0000256" key="2">
    <source>
        <dbReference type="ARBA" id="ARBA00022490"/>
    </source>
</evidence>
<dbReference type="InterPro" id="IPR002915">
    <property type="entry name" value="DeoC/FbaB/LacD_aldolase"/>
</dbReference>
<feature type="active site" description="Proton donor/acceptor" evidence="7">
    <location>
        <position position="182"/>
    </location>
</feature>
<dbReference type="PIRSF" id="PIRSF001357">
    <property type="entry name" value="DeoC"/>
    <property type="match status" value="1"/>
</dbReference>
<dbReference type="GO" id="GO:0016052">
    <property type="term" value="P:carbohydrate catabolic process"/>
    <property type="evidence" value="ECO:0007669"/>
    <property type="project" value="TreeGrafter"/>
</dbReference>
<reference evidence="8 9" key="1">
    <citation type="journal article" date="2013" name="Genome Announc.">
        <title>Genome Sequence of the Sulfate-Reducing Bacterium Desulfotomaculum hydrothermale Lam5(T).</title>
        <authorList>
            <person name="Amin O."/>
            <person name="Fardeau M.L."/>
            <person name="Valette O."/>
            <person name="Hirschler-Rea A."/>
            <person name="Barbe V."/>
            <person name="Medigue C."/>
            <person name="Vacherie B."/>
            <person name="Ollivier B."/>
            <person name="Bertin P.N."/>
            <person name="Dolla A."/>
        </authorList>
    </citation>
    <scope>NUCLEOTIDE SEQUENCE [LARGE SCALE GENOMIC DNA]</scope>
    <source>
        <strain evidence="9">Lam5 / DSM 18033</strain>
    </source>
</reference>
<dbReference type="STRING" id="1121428.DESHY_30062"/>
<dbReference type="SUPFAM" id="SSF51569">
    <property type="entry name" value="Aldolase"/>
    <property type="match status" value="1"/>
</dbReference>
<dbReference type="eggNOG" id="COG0274">
    <property type="taxonomic scope" value="Bacteria"/>
</dbReference>
<gene>
    <name evidence="7 8" type="primary">deoC</name>
    <name evidence="8" type="ORF">DESHY_30062</name>
</gene>
<comment type="caution">
    <text evidence="8">The sequence shown here is derived from an EMBL/GenBank/DDBJ whole genome shotgun (WGS) entry which is preliminary data.</text>
</comment>
<comment type="catalytic activity">
    <reaction evidence="5 7">
        <text>2-deoxy-D-ribose 5-phosphate = D-glyceraldehyde 3-phosphate + acetaldehyde</text>
        <dbReference type="Rhea" id="RHEA:12821"/>
        <dbReference type="ChEBI" id="CHEBI:15343"/>
        <dbReference type="ChEBI" id="CHEBI:59776"/>
        <dbReference type="ChEBI" id="CHEBI:62877"/>
        <dbReference type="EC" id="4.1.2.4"/>
    </reaction>
</comment>
<dbReference type="SMART" id="SM01133">
    <property type="entry name" value="DeoC"/>
    <property type="match status" value="1"/>
</dbReference>
<dbReference type="GO" id="GO:0009264">
    <property type="term" value="P:deoxyribonucleotide catabolic process"/>
    <property type="evidence" value="ECO:0007669"/>
    <property type="project" value="UniProtKB-UniRule"/>
</dbReference>
<comment type="function">
    <text evidence="6 7">Catalyzes a reversible aldol reaction between acetaldehyde and D-glyceraldehyde 3-phosphate to generate 2-deoxy-D-ribose 5-phosphate.</text>
</comment>
<dbReference type="AlphaFoldDB" id="K8DZA6"/>
<feature type="active site" description="Proton donor/acceptor" evidence="7">
    <location>
        <position position="91"/>
    </location>
</feature>
<dbReference type="InterPro" id="IPR013785">
    <property type="entry name" value="Aldolase_TIM"/>
</dbReference>
<dbReference type="EMBL" id="CAOS01000010">
    <property type="protein sequence ID" value="CCO08372.1"/>
    <property type="molecule type" value="Genomic_DNA"/>
</dbReference>
<proteinExistence type="inferred from homology"/>
<comment type="pathway">
    <text evidence="7">Carbohydrate degradation; 2-deoxy-D-ribose 1-phosphate degradation; D-glyceraldehyde 3-phosphate and acetaldehyde from 2-deoxy-alpha-D-ribose 1-phosphate: step 2/2.</text>
</comment>
<sequence length="224" mass="24023">MEYRLHRCIDHTLLRADATPAEIIKLCQEARQYNFAAVCVNPWHVRLVADRLQGSGVAVCTVIGFPLGAAEPQVKAFATARARQQGAAEFDMVINLGALKAGDYHYVERDIAGVVQAAEGQTVKVILETCYLTEQEKVAACRLAQRAGAHFVKTSTGFGSGGATLQDVALLRQTVGTQMGVKASGGIKTARQAIQMLQAGANRIGTSSGVKIIEEWEKNGPELI</sequence>
<organism evidence="8 9">
    <name type="scientific">Desulforamulus hydrothermalis Lam5 = DSM 18033</name>
    <dbReference type="NCBI Taxonomy" id="1121428"/>
    <lineage>
        <taxon>Bacteria</taxon>
        <taxon>Bacillati</taxon>
        <taxon>Bacillota</taxon>
        <taxon>Clostridia</taxon>
        <taxon>Eubacteriales</taxon>
        <taxon>Peptococcaceae</taxon>
        <taxon>Desulforamulus</taxon>
    </lineage>
</organism>
<evidence type="ECO:0000256" key="3">
    <source>
        <dbReference type="ARBA" id="ARBA00023239"/>
    </source>
</evidence>
<keyword evidence="4 7" id="KW-0704">Schiff base</keyword>
<comment type="subcellular location">
    <subcellularLocation>
        <location evidence="7">Cytoplasm</location>
    </subcellularLocation>
</comment>
<dbReference type="OrthoDB" id="9778711at2"/>
<evidence type="ECO:0000313" key="9">
    <source>
        <dbReference type="Proteomes" id="UP000009315"/>
    </source>
</evidence>
<dbReference type="RefSeq" id="WP_008411760.1">
    <property type="nucleotide sequence ID" value="NZ_CAOS01000010.1"/>
</dbReference>
<dbReference type="Pfam" id="PF01791">
    <property type="entry name" value="DeoC"/>
    <property type="match status" value="1"/>
</dbReference>
<dbReference type="GO" id="GO:0004139">
    <property type="term" value="F:deoxyribose-phosphate aldolase activity"/>
    <property type="evidence" value="ECO:0007669"/>
    <property type="project" value="UniProtKB-UniRule"/>
</dbReference>
<comment type="similarity">
    <text evidence="1 7">Belongs to the DeoC/FbaB aldolase family. DeoC type 1 subfamily.</text>
</comment>
<keyword evidence="2 7" id="KW-0963">Cytoplasm</keyword>
<dbReference type="NCBIfam" id="TIGR00126">
    <property type="entry name" value="deoC"/>
    <property type="match status" value="1"/>
</dbReference>
<evidence type="ECO:0000256" key="6">
    <source>
        <dbReference type="ARBA" id="ARBA00056337"/>
    </source>
</evidence>
<name>K8DZA6_9FIRM</name>
<dbReference type="InterPro" id="IPR011343">
    <property type="entry name" value="DeoC"/>
</dbReference>
<evidence type="ECO:0000313" key="8">
    <source>
        <dbReference type="EMBL" id="CCO08372.1"/>
    </source>
</evidence>
<dbReference type="Proteomes" id="UP000009315">
    <property type="component" value="Unassembled WGS sequence"/>
</dbReference>
<evidence type="ECO:0000256" key="1">
    <source>
        <dbReference type="ARBA" id="ARBA00010936"/>
    </source>
</evidence>
<dbReference type="EC" id="4.1.2.4" evidence="7"/>
<dbReference type="HAMAP" id="MF_00114">
    <property type="entry name" value="DeoC_type1"/>
    <property type="match status" value="1"/>
</dbReference>
<accession>K8DZA6</accession>
<protein>
    <recommendedName>
        <fullName evidence="7">Deoxyribose-phosphate aldolase</fullName>
        <shortName evidence="7">DERA</shortName>
        <ecNumber evidence="7">4.1.2.4</ecNumber>
    </recommendedName>
    <alternativeName>
        <fullName evidence="7">2-deoxy-D-ribose 5-phosphate aldolase</fullName>
    </alternativeName>
    <alternativeName>
        <fullName evidence="7">Phosphodeoxyriboaldolase</fullName>
        <shortName evidence="7">Deoxyriboaldolase</shortName>
    </alternativeName>
</protein>
<keyword evidence="9" id="KW-1185">Reference proteome</keyword>
<dbReference type="PANTHER" id="PTHR10889:SF1">
    <property type="entry name" value="DEOXYRIBOSE-PHOSPHATE ALDOLASE"/>
    <property type="match status" value="1"/>
</dbReference>
<dbReference type="CDD" id="cd00959">
    <property type="entry name" value="DeoC"/>
    <property type="match status" value="1"/>
</dbReference>
<dbReference type="PANTHER" id="PTHR10889">
    <property type="entry name" value="DEOXYRIBOSE-PHOSPHATE ALDOLASE"/>
    <property type="match status" value="1"/>
</dbReference>
<evidence type="ECO:0000256" key="7">
    <source>
        <dbReference type="HAMAP-Rule" id="MF_00114"/>
    </source>
</evidence>
<dbReference type="GO" id="GO:0005737">
    <property type="term" value="C:cytoplasm"/>
    <property type="evidence" value="ECO:0007669"/>
    <property type="project" value="UniProtKB-SubCell"/>
</dbReference>
<evidence type="ECO:0000256" key="5">
    <source>
        <dbReference type="ARBA" id="ARBA00048791"/>
    </source>
</evidence>
<dbReference type="FunFam" id="3.20.20.70:FF:000044">
    <property type="entry name" value="Deoxyribose-phosphate aldolase"/>
    <property type="match status" value="1"/>
</dbReference>
<dbReference type="GO" id="GO:0006018">
    <property type="term" value="P:2-deoxyribose 1-phosphate catabolic process"/>
    <property type="evidence" value="ECO:0007669"/>
    <property type="project" value="UniProtKB-UniRule"/>
</dbReference>
<keyword evidence="3 7" id="KW-0456">Lyase</keyword>
<evidence type="ECO:0000256" key="4">
    <source>
        <dbReference type="ARBA" id="ARBA00023270"/>
    </source>
</evidence>
<feature type="active site" description="Schiff-base intermediate with acetaldehyde" evidence="7">
    <location>
        <position position="153"/>
    </location>
</feature>
<dbReference type="UniPathway" id="UPA00002">
    <property type="reaction ID" value="UER00468"/>
</dbReference>